<name>A0AAN0T5Y9_HEYCO</name>
<organism evidence="1 2">
    <name type="scientific">Heyndrickxia coagulans</name>
    <name type="common">Weizmannia coagulans</name>
    <dbReference type="NCBI Taxonomy" id="1398"/>
    <lineage>
        <taxon>Bacteria</taxon>
        <taxon>Bacillati</taxon>
        <taxon>Bacillota</taxon>
        <taxon>Bacilli</taxon>
        <taxon>Bacillales</taxon>
        <taxon>Bacillaceae</taxon>
        <taxon>Heyndrickxia</taxon>
    </lineage>
</organism>
<evidence type="ECO:0000313" key="1">
    <source>
        <dbReference type="EMBL" id="AJO21591.1"/>
    </source>
</evidence>
<dbReference type="EMBL" id="CP010525">
    <property type="protein sequence ID" value="AJO21591.1"/>
    <property type="molecule type" value="Genomic_DNA"/>
</dbReference>
<reference evidence="2" key="1">
    <citation type="submission" date="2015-01" db="EMBL/GenBank/DDBJ databases">
        <title>Comparative genome analysis of Bacillus coagulans HM-08, Clostridium butyricum HM-68, Bacillus subtilis HM-66 and Bacillus paralicheniformis BL-09.</title>
        <authorList>
            <person name="Zhang H."/>
        </authorList>
    </citation>
    <scope>NUCLEOTIDE SEQUENCE [LARGE SCALE GENOMIC DNA]</scope>
    <source>
        <strain evidence="2">HM-08</strain>
    </source>
</reference>
<evidence type="ECO:0000313" key="2">
    <source>
        <dbReference type="Proteomes" id="UP000032024"/>
    </source>
</evidence>
<gene>
    <name evidence="1" type="ORF">SB48_HM08orf01223</name>
</gene>
<keyword evidence="2" id="KW-1185">Reference proteome</keyword>
<dbReference type="AlphaFoldDB" id="A0AAN0T5Y9"/>
<dbReference type="Proteomes" id="UP000032024">
    <property type="component" value="Chromosome"/>
</dbReference>
<accession>A0AAN0T5Y9</accession>
<proteinExistence type="predicted"/>
<sequence>MSKMNKIKKNVSDIIWKGGDFSPKYFSVPSFLNDQVLKGRIVT</sequence>
<protein>
    <submittedName>
        <fullName evidence="1">Uncharacterized protein</fullName>
    </submittedName>
</protein>